<accession>A0A0J8DED2</accession>
<dbReference type="PANTHER" id="PTHR35368:SF1">
    <property type="entry name" value="HYDROPEROXIDE REDUCTASE"/>
    <property type="match status" value="1"/>
</dbReference>
<dbReference type="EMBL" id="LFVU01000007">
    <property type="protein sequence ID" value="KMT22553.1"/>
    <property type="molecule type" value="Genomic_DNA"/>
</dbReference>
<gene>
    <name evidence="1" type="ORF">CLCY_10c01000</name>
</gene>
<dbReference type="InterPro" id="IPR052924">
    <property type="entry name" value="OsmC/Ohr_hydroprdx_reductase"/>
</dbReference>
<sequence length="143" mass="15702">MKSVVRLRENFVTEVKVGKYTATFDSPATLGGTEGMCPGEGLLSSIAGCKIMSFKMAANAKRIDFNDFKDLEVEVSAEINPDGELEGTKMAKLRVTKIHTVYKLKTTKSQSEVEELIKAVDEICVVGQALDSNIERTQEIIIL</sequence>
<dbReference type="Pfam" id="PF02566">
    <property type="entry name" value="OsmC"/>
    <property type="match status" value="1"/>
</dbReference>
<dbReference type="InterPro" id="IPR015946">
    <property type="entry name" value="KH_dom-like_a/b"/>
</dbReference>
<dbReference type="STRING" id="1121307.CLCY_10c01000"/>
<keyword evidence="2" id="KW-1185">Reference proteome</keyword>
<dbReference type="PANTHER" id="PTHR35368">
    <property type="entry name" value="HYDROPEROXIDE REDUCTASE"/>
    <property type="match status" value="1"/>
</dbReference>
<dbReference type="PATRIC" id="fig|1121307.3.peg.102"/>
<proteinExistence type="predicted"/>
<dbReference type="Gene3D" id="3.30.300.20">
    <property type="match status" value="1"/>
</dbReference>
<evidence type="ECO:0000313" key="1">
    <source>
        <dbReference type="EMBL" id="KMT22553.1"/>
    </source>
</evidence>
<dbReference type="InterPro" id="IPR036102">
    <property type="entry name" value="OsmC/Ohrsf"/>
</dbReference>
<organism evidence="1 2">
    <name type="scientific">Clostridium cylindrosporum DSM 605</name>
    <dbReference type="NCBI Taxonomy" id="1121307"/>
    <lineage>
        <taxon>Bacteria</taxon>
        <taxon>Bacillati</taxon>
        <taxon>Bacillota</taxon>
        <taxon>Clostridia</taxon>
        <taxon>Eubacteriales</taxon>
        <taxon>Clostridiaceae</taxon>
        <taxon>Clostridium</taxon>
    </lineage>
</organism>
<dbReference type="InterPro" id="IPR003718">
    <property type="entry name" value="OsmC/Ohr_fam"/>
</dbReference>
<dbReference type="Proteomes" id="UP000036756">
    <property type="component" value="Unassembled WGS sequence"/>
</dbReference>
<reference evidence="1 2" key="1">
    <citation type="submission" date="2015-06" db="EMBL/GenBank/DDBJ databases">
        <title>Draft genome sequence of the purine-degrading Clostridium cylindrosporum HC-1 (DSM 605).</title>
        <authorList>
            <person name="Poehlein A."/>
            <person name="Schiel-Bengelsdorf B."/>
            <person name="Bengelsdorf F."/>
            <person name="Daniel R."/>
            <person name="Duerre P."/>
        </authorList>
    </citation>
    <scope>NUCLEOTIDE SEQUENCE [LARGE SCALE GENOMIC DNA]</scope>
    <source>
        <strain evidence="1 2">DSM 605</strain>
    </source>
</reference>
<name>A0A0J8DED2_CLOCY</name>
<protein>
    <submittedName>
        <fullName evidence="1">Putative peroxiredoxin, OsmC-like protein</fullName>
    </submittedName>
</protein>
<evidence type="ECO:0000313" key="2">
    <source>
        <dbReference type="Proteomes" id="UP000036756"/>
    </source>
</evidence>
<comment type="caution">
    <text evidence="1">The sequence shown here is derived from an EMBL/GenBank/DDBJ whole genome shotgun (WGS) entry which is preliminary data.</text>
</comment>
<dbReference type="SUPFAM" id="SSF82784">
    <property type="entry name" value="OsmC-like"/>
    <property type="match status" value="1"/>
</dbReference>
<dbReference type="RefSeq" id="WP_048569965.1">
    <property type="nucleotide sequence ID" value="NZ_LFVU01000007.1"/>
</dbReference>
<dbReference type="OrthoDB" id="1433018at2"/>
<dbReference type="AlphaFoldDB" id="A0A0J8DED2"/>